<dbReference type="PANTHER" id="PTHR43437:SF3">
    <property type="entry name" value="HYDROXYACYL-THIOESTER DEHYDRATASE TYPE 2, MITOCHONDRIAL"/>
    <property type="match status" value="1"/>
</dbReference>
<accession>L0NBQ3</accession>
<protein>
    <recommendedName>
        <fullName evidence="1">MaoC-like domain-containing protein</fullName>
    </recommendedName>
</protein>
<dbReference type="InterPro" id="IPR002539">
    <property type="entry name" value="MaoC-like_dom"/>
</dbReference>
<dbReference type="Proteomes" id="UP000010792">
    <property type="component" value="Chromosome"/>
</dbReference>
<dbReference type="InterPro" id="IPR029069">
    <property type="entry name" value="HotDog_dom_sf"/>
</dbReference>
<proteinExistence type="predicted"/>
<sequence>MIPIAPRRARIDEDAARSMSIVLAQTIGLDVSGVSATIPFIYPLRIVAETASAQIRHHVDVTNGQIAIHESQSIRCERVLVAADDLTAAGELKADDAMVSISLNAETVGGGPAFSSATRLRVVPAAALIGETATAKIRPTVNAVAPVIVSQRVTSDLVLAYAQAAGDFNPLHTDIQFVRSLEIPERVVPGMLLAGLAEPVVAHLGLGHLLELRTRFLAPCFVGERISITVLDVQAIPQATRRLRIAIALHEGPLVCISDVSLRDD</sequence>
<dbReference type="KEGG" id="rht:NT26_0585"/>
<evidence type="ECO:0000259" key="1">
    <source>
        <dbReference type="Pfam" id="PF01575"/>
    </source>
</evidence>
<dbReference type="AlphaFoldDB" id="L0NBQ3"/>
<dbReference type="EMBL" id="FO082820">
    <property type="protein sequence ID" value="CCF18309.1"/>
    <property type="molecule type" value="Genomic_DNA"/>
</dbReference>
<gene>
    <name evidence="2" type="ORF">NT26_0585</name>
</gene>
<dbReference type="STRING" id="1125847.NT26_0585"/>
<reference evidence="2 3" key="1">
    <citation type="journal article" date="2013" name="Genome Biol. Evol.">
        <title>Life in an arsenic-containing gold mine: genome and physiology of the autotrophic arsenite-oxidizing bacterium rhizobium sp. NT-26.</title>
        <authorList>
            <person name="Andres J."/>
            <person name="Arsene-Ploetze F."/>
            <person name="Barbe V."/>
            <person name="Brochier-Armanet C."/>
            <person name="Cleiss-Arnold J."/>
            <person name="Coppee J.Y."/>
            <person name="Dillies M.A."/>
            <person name="Geist"/>
            <person name="L"/>
            <person name="Joublin A."/>
            <person name="Koechler S."/>
            <person name="Lassalle F."/>
            <person name="Marchal M."/>
            <person name="Medigue C."/>
            <person name="Muller D."/>
            <person name="Nesme X."/>
            <person name="Plewniak F."/>
            <person name="Proux C."/>
            <person name="Ramirez-Bahena M.H."/>
            <person name="Schenowitz C."/>
            <person name="Sismeiro O."/>
            <person name="Vallenet D."/>
            <person name="Santini J.M."/>
            <person name="Bertin P.N."/>
        </authorList>
    </citation>
    <scope>NUCLEOTIDE SEQUENCE [LARGE SCALE GENOMIC DNA]</scope>
    <source>
        <strain evidence="2 3">NT-26</strain>
    </source>
</reference>
<dbReference type="RefSeq" id="WP_052637267.1">
    <property type="nucleotide sequence ID" value="NZ_FO082820.1"/>
</dbReference>
<evidence type="ECO:0000313" key="3">
    <source>
        <dbReference type="Proteomes" id="UP000010792"/>
    </source>
</evidence>
<dbReference type="SUPFAM" id="SSF54637">
    <property type="entry name" value="Thioesterase/thiol ester dehydrase-isomerase"/>
    <property type="match status" value="1"/>
</dbReference>
<dbReference type="CDD" id="cd03441">
    <property type="entry name" value="R_hydratase_like"/>
    <property type="match status" value="1"/>
</dbReference>
<dbReference type="InterPro" id="IPR050965">
    <property type="entry name" value="UPF0336/Enoyl-CoA_hydratase"/>
</dbReference>
<dbReference type="Gene3D" id="3.10.129.10">
    <property type="entry name" value="Hotdog Thioesterase"/>
    <property type="match status" value="1"/>
</dbReference>
<keyword evidence="3" id="KW-1185">Reference proteome</keyword>
<dbReference type="GO" id="GO:0019171">
    <property type="term" value="F:(3R)-hydroxyacyl-[acyl-carrier-protein] dehydratase activity"/>
    <property type="evidence" value="ECO:0007669"/>
    <property type="project" value="TreeGrafter"/>
</dbReference>
<evidence type="ECO:0000313" key="2">
    <source>
        <dbReference type="EMBL" id="CCF18309.1"/>
    </source>
</evidence>
<name>L0NBQ3_9HYPH</name>
<dbReference type="GO" id="GO:0006633">
    <property type="term" value="P:fatty acid biosynthetic process"/>
    <property type="evidence" value="ECO:0007669"/>
    <property type="project" value="TreeGrafter"/>
</dbReference>
<feature type="domain" description="MaoC-like" evidence="1">
    <location>
        <begin position="150"/>
        <end position="233"/>
    </location>
</feature>
<dbReference type="Pfam" id="PF01575">
    <property type="entry name" value="MaoC_dehydratas"/>
    <property type="match status" value="1"/>
</dbReference>
<dbReference type="PANTHER" id="PTHR43437">
    <property type="entry name" value="HYDROXYACYL-THIOESTER DEHYDRATASE TYPE 2, MITOCHONDRIAL-RELATED"/>
    <property type="match status" value="1"/>
</dbReference>
<organism evidence="2 3">
    <name type="scientific">Pseudorhizobium banfieldiae</name>
    <dbReference type="NCBI Taxonomy" id="1125847"/>
    <lineage>
        <taxon>Bacteria</taxon>
        <taxon>Pseudomonadati</taxon>
        <taxon>Pseudomonadota</taxon>
        <taxon>Alphaproteobacteria</taxon>
        <taxon>Hyphomicrobiales</taxon>
        <taxon>Rhizobiaceae</taxon>
        <taxon>Rhizobium/Agrobacterium group</taxon>
        <taxon>Pseudorhizobium</taxon>
    </lineage>
</organism>